<dbReference type="InterPro" id="IPR004680">
    <property type="entry name" value="Cit_transptr-like_dom"/>
</dbReference>
<feature type="domain" description="Citrate transporter-like" evidence="9">
    <location>
        <begin position="12"/>
        <end position="362"/>
    </location>
</feature>
<evidence type="ECO:0000256" key="6">
    <source>
        <dbReference type="ARBA" id="ARBA00022989"/>
    </source>
</evidence>
<name>A0ABN6E5C4_9FIRM</name>
<dbReference type="CDD" id="cd01116">
    <property type="entry name" value="P_permease"/>
    <property type="match status" value="1"/>
</dbReference>
<protein>
    <submittedName>
        <fullName evidence="10">Arsenical pump family protein</fullName>
    </submittedName>
</protein>
<feature type="transmembrane region" description="Helical" evidence="8">
    <location>
        <begin position="245"/>
        <end position="264"/>
    </location>
</feature>
<evidence type="ECO:0000256" key="3">
    <source>
        <dbReference type="ARBA" id="ARBA00022448"/>
    </source>
</evidence>
<dbReference type="Pfam" id="PF03600">
    <property type="entry name" value="CitMHS"/>
    <property type="match status" value="1"/>
</dbReference>
<feature type="transmembrane region" description="Helical" evidence="8">
    <location>
        <begin position="396"/>
        <end position="417"/>
    </location>
</feature>
<dbReference type="PANTHER" id="PTHR43568">
    <property type="entry name" value="P PROTEIN"/>
    <property type="match status" value="1"/>
</dbReference>
<keyword evidence="4" id="KW-1003">Cell membrane</keyword>
<feature type="transmembrane region" description="Helical" evidence="8">
    <location>
        <begin position="131"/>
        <end position="151"/>
    </location>
</feature>
<keyword evidence="11" id="KW-1185">Reference proteome</keyword>
<feature type="transmembrane region" description="Helical" evidence="8">
    <location>
        <begin position="24"/>
        <end position="43"/>
    </location>
</feature>
<evidence type="ECO:0000313" key="10">
    <source>
        <dbReference type="EMBL" id="BCS80588.1"/>
    </source>
</evidence>
<evidence type="ECO:0000256" key="2">
    <source>
        <dbReference type="ARBA" id="ARBA00009843"/>
    </source>
</evidence>
<keyword evidence="7 8" id="KW-0472">Membrane</keyword>
<feature type="transmembrane region" description="Helical" evidence="8">
    <location>
        <begin position="220"/>
        <end position="238"/>
    </location>
</feature>
<dbReference type="EMBL" id="AP024480">
    <property type="protein sequence ID" value="BCS80588.1"/>
    <property type="molecule type" value="Genomic_DNA"/>
</dbReference>
<feature type="transmembrane region" description="Helical" evidence="8">
    <location>
        <begin position="355"/>
        <end position="384"/>
    </location>
</feature>
<keyword evidence="3" id="KW-0813">Transport</keyword>
<sequence length="421" mass="46078">MILAIVIFLLVYAFIVSEKIHRTIIALFGAAILLIFKVVSYEYAIHEAIDFNTLGLLVGMMIIVFITKRTGIFEYIAVKQVKLSKGSLLIMIILISIVTAVASAFLDNVTTVLLIIPIVLSITEDLNISPIPFAISIIFASNVGGTATLIGDPPNIMIGSKAGLSFMDFVKNLAPVIVIILVTTVLIFAFIFRNKLKVDPELKEVFLKIDESEYIKDKKLLIKSLAVLGLTILGFILHDKLKLESSIIALAGASLLLLISGVDVKEVLEEVEWTTIFFFLGLFIIVGGLEITGVIDILAKAMLNITHRNPLLTALVILWGSAIFSAFVDNIPFTATMIPLILDMQKLGHFDVEPLWWALALGACLGGNGTIIGASANVVTAGLLEEKGYKLSFGEFFKYAFPTMILTIVLSTIYLVVRYYM</sequence>
<dbReference type="PANTHER" id="PTHR43568:SF1">
    <property type="entry name" value="P PROTEIN"/>
    <property type="match status" value="1"/>
</dbReference>
<organism evidence="10 11">
    <name type="scientific">Caldicellulosiruptor diazotrophicus</name>
    <dbReference type="NCBI Taxonomy" id="2806205"/>
    <lineage>
        <taxon>Bacteria</taxon>
        <taxon>Bacillati</taxon>
        <taxon>Bacillota</taxon>
        <taxon>Bacillota incertae sedis</taxon>
        <taxon>Caldicellulosiruptorales</taxon>
        <taxon>Caldicellulosiruptoraceae</taxon>
        <taxon>Caldicellulosiruptor</taxon>
    </lineage>
</organism>
<evidence type="ECO:0000256" key="1">
    <source>
        <dbReference type="ARBA" id="ARBA00004651"/>
    </source>
</evidence>
<dbReference type="PRINTS" id="PR00758">
    <property type="entry name" value="ARSENICPUMP"/>
</dbReference>
<dbReference type="Proteomes" id="UP000663623">
    <property type="component" value="Chromosome"/>
</dbReference>
<comment type="subcellular location">
    <subcellularLocation>
        <location evidence="1">Cell membrane</location>
        <topology evidence="1">Multi-pass membrane protein</topology>
    </subcellularLocation>
</comment>
<keyword evidence="5 8" id="KW-0812">Transmembrane</keyword>
<feature type="transmembrane region" description="Helical" evidence="8">
    <location>
        <begin position="276"/>
        <end position="299"/>
    </location>
</feature>
<evidence type="ECO:0000256" key="7">
    <source>
        <dbReference type="ARBA" id="ARBA00023136"/>
    </source>
</evidence>
<dbReference type="InterPro" id="IPR051475">
    <property type="entry name" value="Diverse_Ion_Transporter"/>
</dbReference>
<evidence type="ECO:0000313" key="11">
    <source>
        <dbReference type="Proteomes" id="UP000663623"/>
    </source>
</evidence>
<evidence type="ECO:0000259" key="9">
    <source>
        <dbReference type="Pfam" id="PF03600"/>
    </source>
</evidence>
<reference evidence="10 11" key="1">
    <citation type="submission" date="2021-02" db="EMBL/GenBank/DDBJ databases">
        <title>Nitrogen-fixing ability and nitrogen fixation related genes of thermophilic fermentative bacteria in the genus Caldicellulosiruptor.</title>
        <authorList>
            <person name="Chen Y."/>
            <person name="Nishihara A."/>
            <person name="Haruta S."/>
        </authorList>
    </citation>
    <scope>NUCLEOTIDE SEQUENCE [LARGE SCALE GENOMIC DNA]</scope>
    <source>
        <strain evidence="10 11">YA01</strain>
    </source>
</reference>
<comment type="similarity">
    <text evidence="2">Belongs to the CitM (TC 2.A.11) transporter family.</text>
</comment>
<evidence type="ECO:0000256" key="4">
    <source>
        <dbReference type="ARBA" id="ARBA00022475"/>
    </source>
</evidence>
<feature type="transmembrane region" description="Helical" evidence="8">
    <location>
        <begin position="311"/>
        <end position="335"/>
    </location>
</feature>
<feature type="transmembrane region" description="Helical" evidence="8">
    <location>
        <begin position="172"/>
        <end position="192"/>
    </location>
</feature>
<dbReference type="RefSeq" id="WP_207181074.1">
    <property type="nucleotide sequence ID" value="NZ_AP024480.1"/>
</dbReference>
<feature type="transmembrane region" description="Helical" evidence="8">
    <location>
        <begin position="88"/>
        <end position="119"/>
    </location>
</feature>
<evidence type="ECO:0000256" key="5">
    <source>
        <dbReference type="ARBA" id="ARBA00022692"/>
    </source>
</evidence>
<keyword evidence="6 8" id="KW-1133">Transmembrane helix</keyword>
<gene>
    <name evidence="10" type="ORF">CaldiYA01_05480</name>
</gene>
<evidence type="ECO:0000256" key="8">
    <source>
        <dbReference type="SAM" id="Phobius"/>
    </source>
</evidence>
<feature type="transmembrane region" description="Helical" evidence="8">
    <location>
        <begin position="49"/>
        <end position="67"/>
    </location>
</feature>
<dbReference type="InterPro" id="IPR000802">
    <property type="entry name" value="Arsenical_pump_ArsB"/>
</dbReference>
<proteinExistence type="inferred from homology"/>
<accession>A0ABN6E5C4</accession>